<feature type="binding site" evidence="11">
    <location>
        <position position="135"/>
    </location>
    <ligand>
        <name>glycerol</name>
        <dbReference type="ChEBI" id="CHEBI:17754"/>
    </ligand>
</feature>
<dbReference type="GO" id="GO:0006072">
    <property type="term" value="P:glycerol-3-phosphate metabolic process"/>
    <property type="evidence" value="ECO:0007669"/>
    <property type="project" value="InterPro"/>
</dbReference>
<organism evidence="15 16">
    <name type="scientific">Desulfosporosinus hippei DSM 8344</name>
    <dbReference type="NCBI Taxonomy" id="1121419"/>
    <lineage>
        <taxon>Bacteria</taxon>
        <taxon>Bacillati</taxon>
        <taxon>Bacillota</taxon>
        <taxon>Clostridia</taxon>
        <taxon>Eubacteriales</taxon>
        <taxon>Desulfitobacteriaceae</taxon>
        <taxon>Desulfosporosinus</taxon>
    </lineage>
</organism>
<keyword evidence="7 11" id="KW-0067">ATP-binding</keyword>
<evidence type="ECO:0000313" key="16">
    <source>
        <dbReference type="Proteomes" id="UP000198656"/>
    </source>
</evidence>
<dbReference type="FunFam" id="3.30.420.40:FF:000007">
    <property type="entry name" value="Glycerol kinase"/>
    <property type="match status" value="1"/>
</dbReference>
<feature type="binding site" evidence="11">
    <location>
        <position position="310"/>
    </location>
    <ligand>
        <name>ADP</name>
        <dbReference type="ChEBI" id="CHEBI:456216"/>
    </ligand>
</feature>
<evidence type="ECO:0000259" key="14">
    <source>
        <dbReference type="Pfam" id="PF02782"/>
    </source>
</evidence>
<feature type="binding site" evidence="11">
    <location>
        <position position="84"/>
    </location>
    <ligand>
        <name>sn-glycerol 3-phosphate</name>
        <dbReference type="ChEBI" id="CHEBI:57597"/>
    </ligand>
</feature>
<evidence type="ECO:0000256" key="7">
    <source>
        <dbReference type="ARBA" id="ARBA00022840"/>
    </source>
</evidence>
<dbReference type="UniPathway" id="UPA00618">
    <property type="reaction ID" value="UER00672"/>
</dbReference>
<evidence type="ECO:0000256" key="10">
    <source>
        <dbReference type="ARBA" id="ARBA00063665"/>
    </source>
</evidence>
<feature type="binding site" evidence="11">
    <location>
        <position position="310"/>
    </location>
    <ligand>
        <name>ATP</name>
        <dbReference type="ChEBI" id="CHEBI:30616"/>
    </ligand>
</feature>
<dbReference type="RefSeq" id="WP_092330394.1">
    <property type="nucleotide sequence ID" value="NZ_FNCP01000003.1"/>
</dbReference>
<feature type="binding site" evidence="11">
    <location>
        <position position="415"/>
    </location>
    <ligand>
        <name>ADP</name>
        <dbReference type="ChEBI" id="CHEBI:456216"/>
    </ligand>
</feature>
<dbReference type="PANTHER" id="PTHR10196">
    <property type="entry name" value="SUGAR KINASE"/>
    <property type="match status" value="1"/>
</dbReference>
<accession>A0A1G7UP98</accession>
<dbReference type="EC" id="2.7.1.30" evidence="11"/>
<keyword evidence="3 11" id="KW-0808">Transferase</keyword>
<feature type="binding site" evidence="11">
    <location>
        <position position="246"/>
    </location>
    <ligand>
        <name>glycerol</name>
        <dbReference type="ChEBI" id="CHEBI:17754"/>
    </ligand>
</feature>
<feature type="binding site" evidence="11">
    <location>
        <position position="13"/>
    </location>
    <ligand>
        <name>sn-glycerol 3-phosphate</name>
        <dbReference type="ChEBI" id="CHEBI:57597"/>
    </ligand>
</feature>
<evidence type="ECO:0000313" key="15">
    <source>
        <dbReference type="EMBL" id="SDG49168.1"/>
    </source>
</evidence>
<dbReference type="GO" id="GO:0019563">
    <property type="term" value="P:glycerol catabolic process"/>
    <property type="evidence" value="ECO:0007669"/>
    <property type="project" value="UniProtKB-UniRule"/>
</dbReference>
<protein>
    <recommendedName>
        <fullName evidence="11">Glycerol kinase</fullName>
        <ecNumber evidence="11">2.7.1.30</ecNumber>
    </recommendedName>
    <alternativeName>
        <fullName evidence="11">ATP:glycerol 3-phosphotransferase</fullName>
    </alternativeName>
    <alternativeName>
        <fullName evidence="11">Glycerokinase</fullName>
        <shortName evidence="11">GK</shortName>
    </alternativeName>
</protein>
<keyword evidence="4 11" id="KW-0547">Nucleotide-binding</keyword>
<evidence type="ECO:0000256" key="12">
    <source>
        <dbReference type="RuleBase" id="RU003733"/>
    </source>
</evidence>
<feature type="binding site" evidence="11">
    <location>
        <position position="411"/>
    </location>
    <ligand>
        <name>ADP</name>
        <dbReference type="ChEBI" id="CHEBI:456216"/>
    </ligand>
</feature>
<evidence type="ECO:0000256" key="4">
    <source>
        <dbReference type="ARBA" id="ARBA00022741"/>
    </source>
</evidence>
<name>A0A1G7UP98_9FIRM</name>
<comment type="function">
    <text evidence="9 11">Key enzyme in the regulation of glycerol uptake and metabolism. Catalyzes the phosphorylation of glycerol to yield sn-glycerol 3-phosphate.</text>
</comment>
<evidence type="ECO:0000256" key="6">
    <source>
        <dbReference type="ARBA" id="ARBA00022798"/>
    </source>
</evidence>
<comment type="activity regulation">
    <text evidence="11">Activated by phosphorylation and inhibited by fructose 1,6-bisphosphate (FBP).</text>
</comment>
<dbReference type="InterPro" id="IPR005999">
    <property type="entry name" value="Glycerol_kin"/>
</dbReference>
<evidence type="ECO:0000256" key="11">
    <source>
        <dbReference type="HAMAP-Rule" id="MF_00186"/>
    </source>
</evidence>
<feature type="domain" description="Carbohydrate kinase FGGY N-terminal" evidence="13">
    <location>
        <begin position="5"/>
        <end position="252"/>
    </location>
</feature>
<dbReference type="Pfam" id="PF00370">
    <property type="entry name" value="FGGY_N"/>
    <property type="match status" value="1"/>
</dbReference>
<dbReference type="PANTHER" id="PTHR10196:SF69">
    <property type="entry name" value="GLYCEROL KINASE"/>
    <property type="match status" value="1"/>
</dbReference>
<dbReference type="GO" id="GO:0005829">
    <property type="term" value="C:cytosol"/>
    <property type="evidence" value="ECO:0007669"/>
    <property type="project" value="TreeGrafter"/>
</dbReference>
<dbReference type="GO" id="GO:0005524">
    <property type="term" value="F:ATP binding"/>
    <property type="evidence" value="ECO:0007669"/>
    <property type="project" value="UniProtKB-UniRule"/>
</dbReference>
<evidence type="ECO:0000256" key="5">
    <source>
        <dbReference type="ARBA" id="ARBA00022777"/>
    </source>
</evidence>
<dbReference type="InterPro" id="IPR043129">
    <property type="entry name" value="ATPase_NBD"/>
</dbReference>
<dbReference type="InterPro" id="IPR018485">
    <property type="entry name" value="FGGY_C"/>
</dbReference>
<keyword evidence="16" id="KW-1185">Reference proteome</keyword>
<comment type="catalytic activity">
    <reaction evidence="8 11">
        <text>glycerol + ATP = sn-glycerol 3-phosphate + ADP + H(+)</text>
        <dbReference type="Rhea" id="RHEA:21644"/>
        <dbReference type="ChEBI" id="CHEBI:15378"/>
        <dbReference type="ChEBI" id="CHEBI:17754"/>
        <dbReference type="ChEBI" id="CHEBI:30616"/>
        <dbReference type="ChEBI" id="CHEBI:57597"/>
        <dbReference type="ChEBI" id="CHEBI:456216"/>
        <dbReference type="EC" id="2.7.1.30"/>
    </reaction>
</comment>
<keyword evidence="6 11" id="KW-0319">Glycerol metabolism</keyword>
<dbReference type="STRING" id="1121419.SAMN05443529_103202"/>
<dbReference type="AlphaFoldDB" id="A0A1G7UP98"/>
<feature type="binding site" evidence="11">
    <location>
        <position position="84"/>
    </location>
    <ligand>
        <name>glycerol</name>
        <dbReference type="ChEBI" id="CHEBI:17754"/>
    </ligand>
</feature>
<dbReference type="NCBIfam" id="TIGR01311">
    <property type="entry name" value="glycerol_kin"/>
    <property type="match status" value="1"/>
</dbReference>
<sequence length="498" mass="55191">MPRTYILALDQGTTSCRAILFNHESKPVGISQKEFTQFYPKPGWVEQDAEEIWSTQYGVIAELLAKTGVSPGDIAGIGITNQRETVVVWDKATGKPISPAIVWQCRRTTEIVEDLKAKGWEEFIRSKTGLVLDAYFSGTKVKWILDQVEGAREKANQGELLFGTIDTWLIWKLTKGQVHVTDYSNASRTLLFNIYDLAWSEEILAELGIPRSMLPEVKPSSWIYGKAEISLFGDASIPISGIAGDQQAALFGQMCFEPGMAKNTYGTGCFMLMNTGERAVVSQSGLLTTIAWGLNGKVEYALEGSVFIAGAGIQWLRDGLKMIEKAQDSEYMASTVEDTDGVYVVPAFTGLGAPHWNMRARGAIFGLTRGTEQAHLIRATLEAMAYQTKDVLDAMEKDAQITLQTLRVDGGAVANNLLMQFQADLLGVKVERPEVIETTALGAAYLAGLGVGFWKNQGEICSSWRMDRCFKPDMSEERRIKLYRGWQKAVERSKDWED</sequence>
<dbReference type="InterPro" id="IPR000577">
    <property type="entry name" value="Carb_kinase_FGGY"/>
</dbReference>
<evidence type="ECO:0000256" key="1">
    <source>
        <dbReference type="ARBA" id="ARBA00005190"/>
    </source>
</evidence>
<feature type="binding site" evidence="11">
    <location>
        <position position="135"/>
    </location>
    <ligand>
        <name>sn-glycerol 3-phosphate</name>
        <dbReference type="ChEBI" id="CHEBI:57597"/>
    </ligand>
</feature>
<dbReference type="PROSITE" id="PS00933">
    <property type="entry name" value="FGGY_KINASES_1"/>
    <property type="match status" value="1"/>
</dbReference>
<feature type="binding site" evidence="11">
    <location>
        <position position="13"/>
    </location>
    <ligand>
        <name>ATP</name>
        <dbReference type="ChEBI" id="CHEBI:30616"/>
    </ligand>
</feature>
<evidence type="ECO:0000256" key="2">
    <source>
        <dbReference type="ARBA" id="ARBA00009156"/>
    </source>
</evidence>
<dbReference type="OrthoDB" id="9805576at2"/>
<feature type="binding site" evidence="11">
    <location>
        <position position="245"/>
    </location>
    <ligand>
        <name>sn-glycerol 3-phosphate</name>
        <dbReference type="ChEBI" id="CHEBI:57597"/>
    </ligand>
</feature>
<feature type="binding site" evidence="11">
    <location>
        <position position="17"/>
    </location>
    <ligand>
        <name>ADP</name>
        <dbReference type="ChEBI" id="CHEBI:456216"/>
    </ligand>
</feature>
<evidence type="ECO:0000256" key="8">
    <source>
        <dbReference type="ARBA" id="ARBA00052101"/>
    </source>
</evidence>
<dbReference type="Pfam" id="PF02782">
    <property type="entry name" value="FGGY_C"/>
    <property type="match status" value="1"/>
</dbReference>
<evidence type="ECO:0000256" key="3">
    <source>
        <dbReference type="ARBA" id="ARBA00022679"/>
    </source>
</evidence>
<dbReference type="Gene3D" id="3.30.420.40">
    <property type="match status" value="2"/>
</dbReference>
<comment type="similarity">
    <text evidence="2 11 12">Belongs to the FGGY kinase family.</text>
</comment>
<reference evidence="16" key="1">
    <citation type="submission" date="2016-10" db="EMBL/GenBank/DDBJ databases">
        <authorList>
            <person name="Varghese N."/>
            <person name="Submissions S."/>
        </authorList>
    </citation>
    <scope>NUCLEOTIDE SEQUENCE [LARGE SCALE GENOMIC DNA]</scope>
    <source>
        <strain evidence="16">DSM 8344</strain>
    </source>
</reference>
<feature type="binding site" evidence="11">
    <location>
        <position position="15"/>
    </location>
    <ligand>
        <name>ATP</name>
        <dbReference type="ChEBI" id="CHEBI:30616"/>
    </ligand>
</feature>
<feature type="binding site" evidence="11">
    <location>
        <position position="245"/>
    </location>
    <ligand>
        <name>glycerol</name>
        <dbReference type="ChEBI" id="CHEBI:17754"/>
    </ligand>
</feature>
<evidence type="ECO:0000259" key="13">
    <source>
        <dbReference type="Pfam" id="PF00370"/>
    </source>
</evidence>
<dbReference type="HAMAP" id="MF_00186">
    <property type="entry name" value="Glycerol_kin"/>
    <property type="match status" value="1"/>
</dbReference>
<feature type="domain" description="Carbohydrate kinase FGGY C-terminal" evidence="14">
    <location>
        <begin position="262"/>
        <end position="449"/>
    </location>
</feature>
<gene>
    <name evidence="11" type="primary">glpK</name>
    <name evidence="15" type="ORF">SAMN05443529_103202</name>
</gene>
<feature type="binding site" evidence="11">
    <location>
        <position position="314"/>
    </location>
    <ligand>
        <name>ATP</name>
        <dbReference type="ChEBI" id="CHEBI:30616"/>
    </ligand>
</feature>
<dbReference type="InterPro" id="IPR018483">
    <property type="entry name" value="Carb_kinase_FGGY_CS"/>
</dbReference>
<feature type="binding site" evidence="11">
    <location>
        <position position="14"/>
    </location>
    <ligand>
        <name>ATP</name>
        <dbReference type="ChEBI" id="CHEBI:30616"/>
    </ligand>
</feature>
<dbReference type="InterPro" id="IPR018484">
    <property type="entry name" value="FGGY_N"/>
</dbReference>
<feature type="binding site" evidence="11">
    <location>
        <position position="267"/>
    </location>
    <ligand>
        <name>ATP</name>
        <dbReference type="ChEBI" id="CHEBI:30616"/>
    </ligand>
</feature>
<dbReference type="FunFam" id="3.30.420.40:FF:000008">
    <property type="entry name" value="Glycerol kinase"/>
    <property type="match status" value="1"/>
</dbReference>
<dbReference type="EMBL" id="FNCP01000003">
    <property type="protein sequence ID" value="SDG49168.1"/>
    <property type="molecule type" value="Genomic_DNA"/>
</dbReference>
<keyword evidence="5 11" id="KW-0418">Kinase</keyword>
<dbReference type="SUPFAM" id="SSF53067">
    <property type="entry name" value="Actin-like ATPase domain"/>
    <property type="match status" value="2"/>
</dbReference>
<feature type="binding site" evidence="11">
    <location>
        <position position="13"/>
    </location>
    <ligand>
        <name>ADP</name>
        <dbReference type="ChEBI" id="CHEBI:456216"/>
    </ligand>
</feature>
<dbReference type="NCBIfam" id="NF000756">
    <property type="entry name" value="PRK00047.1"/>
    <property type="match status" value="1"/>
</dbReference>
<feature type="binding site" evidence="11">
    <location>
        <position position="83"/>
    </location>
    <ligand>
        <name>sn-glycerol 3-phosphate</name>
        <dbReference type="ChEBI" id="CHEBI:57597"/>
    </ligand>
</feature>
<dbReference type="PIRSF" id="PIRSF000538">
    <property type="entry name" value="GlpK"/>
    <property type="match status" value="1"/>
</dbReference>
<feature type="binding site" evidence="11">
    <location>
        <position position="267"/>
    </location>
    <ligand>
        <name>ADP</name>
        <dbReference type="ChEBI" id="CHEBI:456216"/>
    </ligand>
</feature>
<feature type="binding site" evidence="11">
    <location>
        <position position="411"/>
    </location>
    <ligand>
        <name>ATP</name>
        <dbReference type="ChEBI" id="CHEBI:30616"/>
    </ligand>
</feature>
<dbReference type="PROSITE" id="PS00445">
    <property type="entry name" value="FGGY_KINASES_2"/>
    <property type="match status" value="1"/>
</dbReference>
<comment type="pathway">
    <text evidence="1 11">Polyol metabolism; glycerol degradation via glycerol kinase pathway; sn-glycerol 3-phosphate from glycerol: step 1/1.</text>
</comment>
<dbReference type="CDD" id="cd07786">
    <property type="entry name" value="FGGY_EcGK_like"/>
    <property type="match status" value="1"/>
</dbReference>
<evidence type="ECO:0000256" key="9">
    <source>
        <dbReference type="ARBA" id="ARBA00054633"/>
    </source>
</evidence>
<dbReference type="GO" id="GO:0004370">
    <property type="term" value="F:glycerol kinase activity"/>
    <property type="evidence" value="ECO:0007669"/>
    <property type="project" value="UniProtKB-UniRule"/>
</dbReference>
<dbReference type="Proteomes" id="UP000198656">
    <property type="component" value="Unassembled WGS sequence"/>
</dbReference>
<feature type="binding site" evidence="11">
    <location>
        <position position="83"/>
    </location>
    <ligand>
        <name>glycerol</name>
        <dbReference type="ChEBI" id="CHEBI:17754"/>
    </ligand>
</feature>
<proteinExistence type="inferred from homology"/>
<comment type="subunit">
    <text evidence="10 11">Homotetramer and homodimer (in equilibrium).</text>
</comment>